<organism evidence="2 3">
    <name type="scientific">Apostasia shenzhenica</name>
    <dbReference type="NCBI Taxonomy" id="1088818"/>
    <lineage>
        <taxon>Eukaryota</taxon>
        <taxon>Viridiplantae</taxon>
        <taxon>Streptophyta</taxon>
        <taxon>Embryophyta</taxon>
        <taxon>Tracheophyta</taxon>
        <taxon>Spermatophyta</taxon>
        <taxon>Magnoliopsida</taxon>
        <taxon>Liliopsida</taxon>
        <taxon>Asparagales</taxon>
        <taxon>Orchidaceae</taxon>
        <taxon>Apostasioideae</taxon>
        <taxon>Apostasia</taxon>
    </lineage>
</organism>
<reference evidence="2 3" key="1">
    <citation type="journal article" date="2017" name="Nature">
        <title>The Apostasia genome and the evolution of orchids.</title>
        <authorList>
            <person name="Zhang G.Q."/>
            <person name="Liu K.W."/>
            <person name="Li Z."/>
            <person name="Lohaus R."/>
            <person name="Hsiao Y.Y."/>
            <person name="Niu S.C."/>
            <person name="Wang J.Y."/>
            <person name="Lin Y.C."/>
            <person name="Xu Q."/>
            <person name="Chen L.J."/>
            <person name="Yoshida K."/>
            <person name="Fujiwara S."/>
            <person name="Wang Z.W."/>
            <person name="Zhang Y.Q."/>
            <person name="Mitsuda N."/>
            <person name="Wang M."/>
            <person name="Liu G.H."/>
            <person name="Pecoraro L."/>
            <person name="Huang H.X."/>
            <person name="Xiao X.J."/>
            <person name="Lin M."/>
            <person name="Wu X.Y."/>
            <person name="Wu W.L."/>
            <person name="Chen Y.Y."/>
            <person name="Chang S.B."/>
            <person name="Sakamoto S."/>
            <person name="Ohme-Takagi M."/>
            <person name="Yagi M."/>
            <person name="Zeng S.J."/>
            <person name="Shen C.Y."/>
            <person name="Yeh C.M."/>
            <person name="Luo Y.B."/>
            <person name="Tsai W.C."/>
            <person name="Van de Peer Y."/>
            <person name="Liu Z.J."/>
        </authorList>
    </citation>
    <scope>NUCLEOTIDE SEQUENCE [LARGE SCALE GENOMIC DNA]</scope>
    <source>
        <strain evidence="3">cv. Shenzhen</strain>
        <tissue evidence="2">Stem</tissue>
    </source>
</reference>
<feature type="region of interest" description="Disordered" evidence="1">
    <location>
        <begin position="89"/>
        <end position="118"/>
    </location>
</feature>
<dbReference type="Proteomes" id="UP000236161">
    <property type="component" value="Unassembled WGS sequence"/>
</dbReference>
<evidence type="ECO:0000256" key="1">
    <source>
        <dbReference type="SAM" id="MobiDB-lite"/>
    </source>
</evidence>
<feature type="compositionally biased region" description="Basic and acidic residues" evidence="1">
    <location>
        <begin position="97"/>
        <end position="106"/>
    </location>
</feature>
<name>A0A2I0AV21_9ASPA</name>
<protein>
    <submittedName>
        <fullName evidence="2">Uncharacterized protein</fullName>
    </submittedName>
</protein>
<keyword evidence="3" id="KW-1185">Reference proteome</keyword>
<feature type="region of interest" description="Disordered" evidence="1">
    <location>
        <begin position="1"/>
        <end position="32"/>
    </location>
</feature>
<gene>
    <name evidence="2" type="ORF">AXF42_Ash001482</name>
</gene>
<evidence type="ECO:0000313" key="3">
    <source>
        <dbReference type="Proteomes" id="UP000236161"/>
    </source>
</evidence>
<accession>A0A2I0AV21</accession>
<dbReference type="AlphaFoldDB" id="A0A2I0AV21"/>
<evidence type="ECO:0000313" key="2">
    <source>
        <dbReference type="EMBL" id="PKA59388.1"/>
    </source>
</evidence>
<dbReference type="EMBL" id="KZ451950">
    <property type="protein sequence ID" value="PKA59388.1"/>
    <property type="molecule type" value="Genomic_DNA"/>
</dbReference>
<proteinExistence type="predicted"/>
<sequence length="118" mass="13443">MPVSISLARPHRSPYKDTFSRPANQGSACPSYHGSPEVVPILKVSIILLLLLVPPTANKRREPRACSPPFLQKTRIKLHHSLPTDTFEQFSWRGRRRSEITDKRPDQGNQRGRPEQLP</sequence>